<dbReference type="GO" id="GO:0051539">
    <property type="term" value="F:4 iron, 4 sulfur cluster binding"/>
    <property type="evidence" value="ECO:0007669"/>
    <property type="project" value="UniProtKB-KW"/>
</dbReference>
<dbReference type="PANTHER" id="PTHR30002">
    <property type="entry name" value="EPOXYQUEUOSINE REDUCTASE"/>
    <property type="match status" value="1"/>
</dbReference>
<evidence type="ECO:0000259" key="9">
    <source>
        <dbReference type="PROSITE" id="PS51379"/>
    </source>
</evidence>
<dbReference type="EMBL" id="FUXM01000001">
    <property type="protein sequence ID" value="SJZ51191.1"/>
    <property type="molecule type" value="Genomic_DNA"/>
</dbReference>
<evidence type="ECO:0000256" key="6">
    <source>
        <dbReference type="ARBA" id="ARBA00023002"/>
    </source>
</evidence>
<evidence type="ECO:0000256" key="7">
    <source>
        <dbReference type="ARBA" id="ARBA00023004"/>
    </source>
</evidence>
<dbReference type="Proteomes" id="UP000189933">
    <property type="component" value="Unassembled WGS sequence"/>
</dbReference>
<keyword evidence="5" id="KW-0671">Queuosine biosynthesis</keyword>
<keyword evidence="6" id="KW-0560">Oxidoreductase</keyword>
<dbReference type="SUPFAM" id="SSF54862">
    <property type="entry name" value="4Fe-4S ferredoxins"/>
    <property type="match status" value="1"/>
</dbReference>
<evidence type="ECO:0000313" key="10">
    <source>
        <dbReference type="EMBL" id="SJZ51191.1"/>
    </source>
</evidence>
<reference evidence="11" key="1">
    <citation type="submission" date="2017-02" db="EMBL/GenBank/DDBJ databases">
        <authorList>
            <person name="Varghese N."/>
            <person name="Submissions S."/>
        </authorList>
    </citation>
    <scope>NUCLEOTIDE SEQUENCE [LARGE SCALE GENOMIC DNA]</scope>
    <source>
        <strain evidence="11">DSM 16521</strain>
    </source>
</reference>
<dbReference type="Pfam" id="PF08331">
    <property type="entry name" value="QueG_DUF1730"/>
    <property type="match status" value="1"/>
</dbReference>
<keyword evidence="3" id="KW-0819">tRNA processing</keyword>
<keyword evidence="1" id="KW-0004">4Fe-4S</keyword>
<dbReference type="Gene3D" id="3.30.70.20">
    <property type="match status" value="1"/>
</dbReference>
<evidence type="ECO:0000256" key="1">
    <source>
        <dbReference type="ARBA" id="ARBA00022485"/>
    </source>
</evidence>
<dbReference type="GO" id="GO:0008616">
    <property type="term" value="P:tRNA queuosine(34) biosynthetic process"/>
    <property type="evidence" value="ECO:0007669"/>
    <property type="project" value="UniProtKB-KW"/>
</dbReference>
<evidence type="ECO:0000256" key="8">
    <source>
        <dbReference type="ARBA" id="ARBA00023014"/>
    </source>
</evidence>
<name>A0A1T4L9E1_9FIRM</name>
<dbReference type="PROSITE" id="PS00198">
    <property type="entry name" value="4FE4S_FER_1"/>
    <property type="match status" value="1"/>
</dbReference>
<keyword evidence="11" id="KW-1185">Reference proteome</keyword>
<keyword evidence="8" id="KW-0411">Iron-sulfur</keyword>
<dbReference type="AlphaFoldDB" id="A0A1T4L9E1"/>
<dbReference type="GO" id="GO:0046872">
    <property type="term" value="F:metal ion binding"/>
    <property type="evidence" value="ECO:0007669"/>
    <property type="project" value="UniProtKB-KW"/>
</dbReference>
<keyword evidence="7" id="KW-0408">Iron</keyword>
<dbReference type="InterPro" id="IPR017896">
    <property type="entry name" value="4Fe4S_Fe-S-bd"/>
</dbReference>
<sequence length="224" mass="25082">MARVAWGQDYHRVMREMLERVLQRMGLTGQIQVDSGPWPEKELAVKAGLGWIGRNTLFYHWQAGSFVNLGVALLPFPADGGKNEIEKKPGSRCGQCRRCLEACPGGALTEQGLVVSRCLSAVSQRRGDITEAEARLLPPRLYGCDDCQKVCPYNREQVKKMGDWGWIDVDEVLSLSNRQFKESWGKTAAGWRGAGVIRRNARLITISQNGQKNMVYWNKKDNGG</sequence>
<evidence type="ECO:0000313" key="11">
    <source>
        <dbReference type="Proteomes" id="UP000189933"/>
    </source>
</evidence>
<dbReference type="GO" id="GO:0052693">
    <property type="term" value="F:epoxyqueuosine reductase activity"/>
    <property type="evidence" value="ECO:0007669"/>
    <property type="project" value="TreeGrafter"/>
</dbReference>
<gene>
    <name evidence="10" type="ORF">SAMN02745885_00092</name>
</gene>
<dbReference type="InterPro" id="IPR004453">
    <property type="entry name" value="QueG"/>
</dbReference>
<dbReference type="InterPro" id="IPR017900">
    <property type="entry name" value="4Fe4S_Fe_S_CS"/>
</dbReference>
<dbReference type="PROSITE" id="PS51379">
    <property type="entry name" value="4FE4S_FER_2"/>
    <property type="match status" value="1"/>
</dbReference>
<dbReference type="InterPro" id="IPR013542">
    <property type="entry name" value="QueG_DUF1730"/>
</dbReference>
<keyword evidence="2" id="KW-0963">Cytoplasm</keyword>
<keyword evidence="4" id="KW-0479">Metal-binding</keyword>
<protein>
    <recommendedName>
        <fullName evidence="9">4Fe-4S ferredoxin-type domain-containing protein</fullName>
    </recommendedName>
</protein>
<proteinExistence type="predicted"/>
<organism evidence="10 11">
    <name type="scientific">Carboxydocella sporoproducens DSM 16521</name>
    <dbReference type="NCBI Taxonomy" id="1121270"/>
    <lineage>
        <taxon>Bacteria</taxon>
        <taxon>Bacillati</taxon>
        <taxon>Bacillota</taxon>
        <taxon>Clostridia</taxon>
        <taxon>Eubacteriales</taxon>
        <taxon>Clostridiales Family XVI. Incertae Sedis</taxon>
        <taxon>Carboxydocella</taxon>
    </lineage>
</organism>
<evidence type="ECO:0000256" key="5">
    <source>
        <dbReference type="ARBA" id="ARBA00022785"/>
    </source>
</evidence>
<feature type="domain" description="4Fe-4S ferredoxin-type" evidence="9">
    <location>
        <begin position="83"/>
        <end position="113"/>
    </location>
</feature>
<evidence type="ECO:0000256" key="2">
    <source>
        <dbReference type="ARBA" id="ARBA00022490"/>
    </source>
</evidence>
<dbReference type="PANTHER" id="PTHR30002:SF4">
    <property type="entry name" value="EPOXYQUEUOSINE REDUCTASE"/>
    <property type="match status" value="1"/>
</dbReference>
<evidence type="ECO:0000256" key="3">
    <source>
        <dbReference type="ARBA" id="ARBA00022694"/>
    </source>
</evidence>
<accession>A0A1T4L9E1</accession>
<dbReference type="Pfam" id="PF13484">
    <property type="entry name" value="Fer4_16"/>
    <property type="match status" value="1"/>
</dbReference>
<evidence type="ECO:0000256" key="4">
    <source>
        <dbReference type="ARBA" id="ARBA00022723"/>
    </source>
</evidence>